<feature type="signal peptide" evidence="1">
    <location>
        <begin position="1"/>
        <end position="19"/>
    </location>
</feature>
<gene>
    <name evidence="2" type="primary">Dyak\GE22269</name>
    <name evidence="2" type="synonym">dyak_GLEANR_596</name>
    <name evidence="2" type="synonym">GE22269</name>
    <name evidence="2" type="ORF">Dyak_GE22269</name>
</gene>
<dbReference type="HOGENOM" id="CLU_116900_0_1_1"/>
<feature type="chain" id="PRO_5002820604" description="MD-2-related lipid-recognition domain-containing protein" evidence="1">
    <location>
        <begin position="20"/>
        <end position="176"/>
    </location>
</feature>
<name>B4NWG3_DROYA</name>
<dbReference type="eggNOG" id="ENOG502TBF4">
    <property type="taxonomic scope" value="Eukaryota"/>
</dbReference>
<dbReference type="OMA" id="FIRLEFF"/>
<dbReference type="EMBL" id="CM000157">
    <property type="protein sequence ID" value="EDW89508.1"/>
    <property type="molecule type" value="Genomic_DNA"/>
</dbReference>
<evidence type="ECO:0000313" key="3">
    <source>
        <dbReference type="Proteomes" id="UP000002282"/>
    </source>
</evidence>
<dbReference type="KEGG" id="dya:Dyak_GE22269"/>
<sequence length="176" mass="20551">MLASLLFALLLLTRMEVGAKFKSLHCTALDQDYGDILICKLKAISRLRNSVTVQYKLKQSISKLFVRLEFFKRANGWRPFLYNFTANLCDFLDRKNNVILSIAYAYIRPYLAMDYSCPLKENELLTCDNFELDINDIRHRFPIETGEYALQLTFIVKNKAALTINGSIEYQNYREH</sequence>
<dbReference type="OrthoDB" id="7817040at2759"/>
<protein>
    <recommendedName>
        <fullName evidence="4">MD-2-related lipid-recognition domain-containing protein</fullName>
    </recommendedName>
</protein>
<reference evidence="2 3" key="2">
    <citation type="journal article" date="2007" name="PLoS Biol.">
        <title>Principles of genome evolution in the Drosophila melanogaster species group.</title>
        <authorList>
            <person name="Ranz J.M."/>
            <person name="Maurin D."/>
            <person name="Chan Y.S."/>
            <person name="von Grotthuss M."/>
            <person name="Hillier L.W."/>
            <person name="Roote J."/>
            <person name="Ashburner M."/>
            <person name="Bergman C.M."/>
        </authorList>
    </citation>
    <scope>NUCLEOTIDE SEQUENCE [LARGE SCALE GENOMIC DNA]</scope>
    <source>
        <strain evidence="3">Tai18E2 / Tucson 14021-0261.01</strain>
    </source>
</reference>
<dbReference type="AlphaFoldDB" id="B4NWG3"/>
<dbReference type="PhylomeDB" id="B4NWG3"/>
<dbReference type="PANTHER" id="PTHR20898">
    <property type="entry name" value="DAEDALUS ON 3-RELATED-RELATED"/>
    <property type="match status" value="1"/>
</dbReference>
<dbReference type="PANTHER" id="PTHR20898:SF0">
    <property type="entry name" value="DAEDALUS ON 3-RELATED"/>
    <property type="match status" value="1"/>
</dbReference>
<dbReference type="SMART" id="SM00697">
    <property type="entry name" value="DM8"/>
    <property type="match status" value="1"/>
</dbReference>
<accession>B4NWG3</accession>
<evidence type="ECO:0000256" key="1">
    <source>
        <dbReference type="SAM" id="SignalP"/>
    </source>
</evidence>
<evidence type="ECO:0000313" key="2">
    <source>
        <dbReference type="EMBL" id="EDW89508.1"/>
    </source>
</evidence>
<evidence type="ECO:0008006" key="4">
    <source>
        <dbReference type="Google" id="ProtNLM"/>
    </source>
</evidence>
<keyword evidence="3" id="KW-1185">Reference proteome</keyword>
<organism evidence="2 3">
    <name type="scientific">Drosophila yakuba</name>
    <name type="common">Fruit fly</name>
    <dbReference type="NCBI Taxonomy" id="7245"/>
    <lineage>
        <taxon>Eukaryota</taxon>
        <taxon>Metazoa</taxon>
        <taxon>Ecdysozoa</taxon>
        <taxon>Arthropoda</taxon>
        <taxon>Hexapoda</taxon>
        <taxon>Insecta</taxon>
        <taxon>Pterygota</taxon>
        <taxon>Neoptera</taxon>
        <taxon>Endopterygota</taxon>
        <taxon>Diptera</taxon>
        <taxon>Brachycera</taxon>
        <taxon>Muscomorpha</taxon>
        <taxon>Ephydroidea</taxon>
        <taxon>Drosophilidae</taxon>
        <taxon>Drosophila</taxon>
        <taxon>Sophophora</taxon>
    </lineage>
</organism>
<keyword evidence="1" id="KW-0732">Signal</keyword>
<dbReference type="InterPro" id="IPR010512">
    <property type="entry name" value="DUF1091"/>
</dbReference>
<dbReference type="Pfam" id="PF06477">
    <property type="entry name" value="DUF1091"/>
    <property type="match status" value="1"/>
</dbReference>
<proteinExistence type="predicted"/>
<reference evidence="2 3" key="1">
    <citation type="journal article" date="2007" name="Nature">
        <title>Evolution of genes and genomes on the Drosophila phylogeny.</title>
        <authorList>
            <consortium name="Drosophila 12 Genomes Consortium"/>
            <person name="Clark A.G."/>
            <person name="Eisen M.B."/>
            <person name="Smith D.R."/>
            <person name="Bergman C.M."/>
            <person name="Oliver B."/>
            <person name="Markow T.A."/>
            <person name="Kaufman T.C."/>
            <person name="Kellis M."/>
            <person name="Gelbart W."/>
            <person name="Iyer V.N."/>
            <person name="Pollard D.A."/>
            <person name="Sackton T.B."/>
            <person name="Larracuente A.M."/>
            <person name="Singh N.D."/>
            <person name="Abad J.P."/>
            <person name="Abt D.N."/>
            <person name="Adryan B."/>
            <person name="Aguade M."/>
            <person name="Akashi H."/>
            <person name="Anderson W.W."/>
            <person name="Aquadro C.F."/>
            <person name="Ardell D.H."/>
            <person name="Arguello R."/>
            <person name="Artieri C.G."/>
            <person name="Barbash D.A."/>
            <person name="Barker D."/>
            <person name="Barsanti P."/>
            <person name="Batterham P."/>
            <person name="Batzoglou S."/>
            <person name="Begun D."/>
            <person name="Bhutkar A."/>
            <person name="Blanco E."/>
            <person name="Bosak S.A."/>
            <person name="Bradley R.K."/>
            <person name="Brand A.D."/>
            <person name="Brent M.R."/>
            <person name="Brooks A.N."/>
            <person name="Brown R.H."/>
            <person name="Butlin R.K."/>
            <person name="Caggese C."/>
            <person name="Calvi B.R."/>
            <person name="Bernardo de Carvalho A."/>
            <person name="Caspi A."/>
            <person name="Castrezana S."/>
            <person name="Celniker S.E."/>
            <person name="Chang J.L."/>
            <person name="Chapple C."/>
            <person name="Chatterji S."/>
            <person name="Chinwalla A."/>
            <person name="Civetta A."/>
            <person name="Clifton S.W."/>
            <person name="Comeron J.M."/>
            <person name="Costello J.C."/>
            <person name="Coyne J.A."/>
            <person name="Daub J."/>
            <person name="David R.G."/>
            <person name="Delcher A.L."/>
            <person name="Delehaunty K."/>
            <person name="Do C.B."/>
            <person name="Ebling H."/>
            <person name="Edwards K."/>
            <person name="Eickbush T."/>
            <person name="Evans J.D."/>
            <person name="Filipski A."/>
            <person name="Findeiss S."/>
            <person name="Freyhult E."/>
            <person name="Fulton L."/>
            <person name="Fulton R."/>
            <person name="Garcia A.C."/>
            <person name="Gardiner A."/>
            <person name="Garfield D.A."/>
            <person name="Garvin B.E."/>
            <person name="Gibson G."/>
            <person name="Gilbert D."/>
            <person name="Gnerre S."/>
            <person name="Godfrey J."/>
            <person name="Good R."/>
            <person name="Gotea V."/>
            <person name="Gravely B."/>
            <person name="Greenberg A.J."/>
            <person name="Griffiths-Jones S."/>
            <person name="Gross S."/>
            <person name="Guigo R."/>
            <person name="Gustafson E.A."/>
            <person name="Haerty W."/>
            <person name="Hahn M.W."/>
            <person name="Halligan D.L."/>
            <person name="Halpern A.L."/>
            <person name="Halter G.M."/>
            <person name="Han M.V."/>
            <person name="Heger A."/>
            <person name="Hillier L."/>
            <person name="Hinrichs A.S."/>
            <person name="Holmes I."/>
            <person name="Hoskins R.A."/>
            <person name="Hubisz M.J."/>
            <person name="Hultmark D."/>
            <person name="Huntley M.A."/>
            <person name="Jaffe D.B."/>
            <person name="Jagadeeshan S."/>
            <person name="Jeck W.R."/>
            <person name="Johnson J."/>
            <person name="Jones C.D."/>
            <person name="Jordan W.C."/>
            <person name="Karpen G.H."/>
            <person name="Kataoka E."/>
            <person name="Keightley P.D."/>
            <person name="Kheradpour P."/>
            <person name="Kirkness E.F."/>
            <person name="Koerich L.B."/>
            <person name="Kristiansen K."/>
            <person name="Kudrna D."/>
            <person name="Kulathinal R.J."/>
            <person name="Kumar S."/>
            <person name="Kwok R."/>
            <person name="Lander E."/>
            <person name="Langley C.H."/>
            <person name="Lapoint R."/>
            <person name="Lazzaro B.P."/>
            <person name="Lee S.J."/>
            <person name="Levesque L."/>
            <person name="Li R."/>
            <person name="Lin C.F."/>
            <person name="Lin M.F."/>
            <person name="Lindblad-Toh K."/>
            <person name="Llopart A."/>
            <person name="Long M."/>
            <person name="Low L."/>
            <person name="Lozovsky E."/>
            <person name="Lu J."/>
            <person name="Luo M."/>
            <person name="Machado C.A."/>
            <person name="Makalowski W."/>
            <person name="Marzo M."/>
            <person name="Matsuda M."/>
            <person name="Matzkin L."/>
            <person name="McAllister B."/>
            <person name="McBride C.S."/>
            <person name="McKernan B."/>
            <person name="McKernan K."/>
            <person name="Mendez-Lago M."/>
            <person name="Minx P."/>
            <person name="Mollenhauer M.U."/>
            <person name="Montooth K."/>
            <person name="Mount S.M."/>
            <person name="Mu X."/>
            <person name="Myers E."/>
            <person name="Negre B."/>
            <person name="Newfeld S."/>
            <person name="Nielsen R."/>
            <person name="Noor M.A."/>
            <person name="O'Grady P."/>
            <person name="Pachter L."/>
            <person name="Papaceit M."/>
            <person name="Parisi M.J."/>
            <person name="Parisi M."/>
            <person name="Parts L."/>
            <person name="Pedersen J.S."/>
            <person name="Pesole G."/>
            <person name="Phillippy A.M."/>
            <person name="Ponting C.P."/>
            <person name="Pop M."/>
            <person name="Porcelli D."/>
            <person name="Powell J.R."/>
            <person name="Prohaska S."/>
            <person name="Pruitt K."/>
            <person name="Puig M."/>
            <person name="Quesneville H."/>
            <person name="Ram K.R."/>
            <person name="Rand D."/>
            <person name="Rasmussen M.D."/>
            <person name="Reed L.K."/>
            <person name="Reenan R."/>
            <person name="Reily A."/>
            <person name="Remington K.A."/>
            <person name="Rieger T.T."/>
            <person name="Ritchie M.G."/>
            <person name="Robin C."/>
            <person name="Rogers Y.H."/>
            <person name="Rohde C."/>
            <person name="Rozas J."/>
            <person name="Rubenfield M.J."/>
            <person name="Ruiz A."/>
            <person name="Russo S."/>
            <person name="Salzberg S.L."/>
            <person name="Sanchez-Gracia A."/>
            <person name="Saranga D.J."/>
            <person name="Sato H."/>
            <person name="Schaeffer S.W."/>
            <person name="Schatz M.C."/>
            <person name="Schlenke T."/>
            <person name="Schwartz R."/>
            <person name="Segarra C."/>
            <person name="Singh R.S."/>
            <person name="Sirot L."/>
            <person name="Sirota M."/>
            <person name="Sisneros N.B."/>
            <person name="Smith C.D."/>
            <person name="Smith T.F."/>
            <person name="Spieth J."/>
            <person name="Stage D.E."/>
            <person name="Stark A."/>
            <person name="Stephan W."/>
            <person name="Strausberg R.L."/>
            <person name="Strempel S."/>
            <person name="Sturgill D."/>
            <person name="Sutton G."/>
            <person name="Sutton G.G."/>
            <person name="Tao W."/>
            <person name="Teichmann S."/>
            <person name="Tobari Y.N."/>
            <person name="Tomimura Y."/>
            <person name="Tsolas J.M."/>
            <person name="Valente V.L."/>
            <person name="Venter E."/>
            <person name="Venter J.C."/>
            <person name="Vicario S."/>
            <person name="Vieira F.G."/>
            <person name="Vilella A.J."/>
            <person name="Villasante A."/>
            <person name="Walenz B."/>
            <person name="Wang J."/>
            <person name="Wasserman M."/>
            <person name="Watts T."/>
            <person name="Wilson D."/>
            <person name="Wilson R.K."/>
            <person name="Wing R.A."/>
            <person name="Wolfner M.F."/>
            <person name="Wong A."/>
            <person name="Wong G.K."/>
            <person name="Wu C.I."/>
            <person name="Wu G."/>
            <person name="Yamamoto D."/>
            <person name="Yang H.P."/>
            <person name="Yang S.P."/>
            <person name="Yorke J.A."/>
            <person name="Yoshida K."/>
            <person name="Zdobnov E."/>
            <person name="Zhang P."/>
            <person name="Zhang Y."/>
            <person name="Zimin A.V."/>
            <person name="Baldwin J."/>
            <person name="Abdouelleil A."/>
            <person name="Abdulkadir J."/>
            <person name="Abebe A."/>
            <person name="Abera B."/>
            <person name="Abreu J."/>
            <person name="Acer S.C."/>
            <person name="Aftuck L."/>
            <person name="Alexander A."/>
            <person name="An P."/>
            <person name="Anderson E."/>
            <person name="Anderson S."/>
            <person name="Arachi H."/>
            <person name="Azer M."/>
            <person name="Bachantsang P."/>
            <person name="Barry A."/>
            <person name="Bayul T."/>
            <person name="Berlin A."/>
            <person name="Bessette D."/>
            <person name="Bloom T."/>
            <person name="Blye J."/>
            <person name="Boguslavskiy L."/>
            <person name="Bonnet C."/>
            <person name="Boukhgalter B."/>
            <person name="Bourzgui I."/>
            <person name="Brown A."/>
            <person name="Cahill P."/>
            <person name="Channer S."/>
            <person name="Cheshatsang Y."/>
            <person name="Chuda L."/>
            <person name="Citroen M."/>
            <person name="Collymore A."/>
            <person name="Cooke P."/>
            <person name="Costello M."/>
            <person name="D'Aco K."/>
            <person name="Daza R."/>
            <person name="De Haan G."/>
            <person name="DeGray S."/>
            <person name="DeMaso C."/>
            <person name="Dhargay N."/>
            <person name="Dooley K."/>
            <person name="Dooley E."/>
            <person name="Doricent M."/>
            <person name="Dorje P."/>
            <person name="Dorjee K."/>
            <person name="Dupes A."/>
            <person name="Elong R."/>
            <person name="Falk J."/>
            <person name="Farina A."/>
            <person name="Faro S."/>
            <person name="Ferguson D."/>
            <person name="Fisher S."/>
            <person name="Foley C.D."/>
            <person name="Franke A."/>
            <person name="Friedrich D."/>
            <person name="Gadbois L."/>
            <person name="Gearin G."/>
            <person name="Gearin C.R."/>
            <person name="Giannoukos G."/>
            <person name="Goode T."/>
            <person name="Graham J."/>
            <person name="Grandbois E."/>
            <person name="Grewal S."/>
            <person name="Gyaltsen K."/>
            <person name="Hafez N."/>
            <person name="Hagos B."/>
            <person name="Hall J."/>
            <person name="Henson C."/>
            <person name="Hollinger A."/>
            <person name="Honan T."/>
            <person name="Huard M.D."/>
            <person name="Hughes L."/>
            <person name="Hurhula B."/>
            <person name="Husby M.E."/>
            <person name="Kamat A."/>
            <person name="Kanga B."/>
            <person name="Kashin S."/>
            <person name="Khazanovich D."/>
            <person name="Kisner P."/>
            <person name="Lance K."/>
            <person name="Lara M."/>
            <person name="Lee W."/>
            <person name="Lennon N."/>
            <person name="Letendre F."/>
            <person name="LeVine R."/>
            <person name="Lipovsky A."/>
            <person name="Liu X."/>
            <person name="Liu J."/>
            <person name="Liu S."/>
            <person name="Lokyitsang T."/>
            <person name="Lokyitsang Y."/>
            <person name="Lubonja R."/>
            <person name="Lui A."/>
            <person name="MacDonald P."/>
            <person name="Magnisalis V."/>
            <person name="Maru K."/>
            <person name="Matthews C."/>
            <person name="McCusker W."/>
            <person name="McDonough S."/>
            <person name="Mehta T."/>
            <person name="Meldrim J."/>
            <person name="Meneus L."/>
            <person name="Mihai O."/>
            <person name="Mihalev A."/>
            <person name="Mihova T."/>
            <person name="Mittelman R."/>
            <person name="Mlenga V."/>
            <person name="Montmayeur A."/>
            <person name="Mulrain L."/>
            <person name="Navidi A."/>
            <person name="Naylor J."/>
            <person name="Negash T."/>
            <person name="Nguyen T."/>
            <person name="Nguyen N."/>
            <person name="Nicol R."/>
            <person name="Norbu C."/>
            <person name="Norbu N."/>
            <person name="Novod N."/>
            <person name="O'Neill B."/>
            <person name="Osman S."/>
            <person name="Markiewicz E."/>
            <person name="Oyono O.L."/>
            <person name="Patti C."/>
            <person name="Phunkhang P."/>
            <person name="Pierre F."/>
            <person name="Priest M."/>
            <person name="Raghuraman S."/>
            <person name="Rege F."/>
            <person name="Reyes R."/>
            <person name="Rise C."/>
            <person name="Rogov P."/>
            <person name="Ross K."/>
            <person name="Ryan E."/>
            <person name="Settipalli S."/>
            <person name="Shea T."/>
            <person name="Sherpa N."/>
            <person name="Shi L."/>
            <person name="Shih D."/>
            <person name="Sparrow T."/>
            <person name="Spaulding J."/>
            <person name="Stalker J."/>
            <person name="Stange-Thomann N."/>
            <person name="Stavropoulos S."/>
            <person name="Stone C."/>
            <person name="Strader C."/>
            <person name="Tesfaye S."/>
            <person name="Thomson T."/>
            <person name="Thoulutsang Y."/>
            <person name="Thoulutsang D."/>
            <person name="Topham K."/>
            <person name="Topping I."/>
            <person name="Tsamla T."/>
            <person name="Vassiliev H."/>
            <person name="Vo A."/>
            <person name="Wangchuk T."/>
            <person name="Wangdi T."/>
            <person name="Weiand M."/>
            <person name="Wilkinson J."/>
            <person name="Wilson A."/>
            <person name="Yadav S."/>
            <person name="Young G."/>
            <person name="Yu Q."/>
            <person name="Zembek L."/>
            <person name="Zhong D."/>
            <person name="Zimmer A."/>
            <person name="Zwirko Z."/>
            <person name="Jaffe D.B."/>
            <person name="Alvarez P."/>
            <person name="Brockman W."/>
            <person name="Butler J."/>
            <person name="Chin C."/>
            <person name="Gnerre S."/>
            <person name="Grabherr M."/>
            <person name="Kleber M."/>
            <person name="Mauceli E."/>
            <person name="MacCallum I."/>
        </authorList>
    </citation>
    <scope>NUCLEOTIDE SEQUENCE [LARGE SCALE GENOMIC DNA]</scope>
    <source>
        <strain evidence="3">Tai18E2 / Tucson 14021-0261.01</strain>
    </source>
</reference>
<dbReference type="Proteomes" id="UP000002282">
    <property type="component" value="Chromosome 2L"/>
</dbReference>